<dbReference type="AlphaFoldDB" id="A0A183FVZ0"/>
<evidence type="ECO:0000256" key="1">
    <source>
        <dbReference type="SAM" id="MobiDB-lite"/>
    </source>
</evidence>
<evidence type="ECO:0000313" key="2">
    <source>
        <dbReference type="EMBL" id="VDO92615.1"/>
    </source>
</evidence>
<dbReference type="Proteomes" id="UP000050761">
    <property type="component" value="Unassembled WGS sequence"/>
</dbReference>
<feature type="compositionally biased region" description="Basic and acidic residues" evidence="1">
    <location>
        <begin position="20"/>
        <end position="34"/>
    </location>
</feature>
<sequence length="110" mass="12332">MTAVLRGYWRPQSAVSTQKRTTERVREKERRTGTDGELGARMTSTDAQEMDNEWDARTTSTDAENTDNCQESFQIFLESRVTPRHSGSSARSMLTCWLRGFHALGGPSGS</sequence>
<feature type="region of interest" description="Disordered" evidence="1">
    <location>
        <begin position="1"/>
        <end position="67"/>
    </location>
</feature>
<name>A0A183FVZ0_HELPZ</name>
<organism evidence="3 4">
    <name type="scientific">Heligmosomoides polygyrus</name>
    <name type="common">Parasitic roundworm</name>
    <dbReference type="NCBI Taxonomy" id="6339"/>
    <lineage>
        <taxon>Eukaryota</taxon>
        <taxon>Metazoa</taxon>
        <taxon>Ecdysozoa</taxon>
        <taxon>Nematoda</taxon>
        <taxon>Chromadorea</taxon>
        <taxon>Rhabditida</taxon>
        <taxon>Rhabditina</taxon>
        <taxon>Rhabditomorpha</taxon>
        <taxon>Strongyloidea</taxon>
        <taxon>Heligmosomidae</taxon>
        <taxon>Heligmosomoides</taxon>
    </lineage>
</organism>
<accession>A0A183FVZ0</accession>
<protein>
    <submittedName>
        <fullName evidence="2 4">Uncharacterized protein</fullName>
    </submittedName>
</protein>
<keyword evidence="3" id="KW-1185">Reference proteome</keyword>
<reference evidence="4" key="2">
    <citation type="submission" date="2019-09" db="UniProtKB">
        <authorList>
            <consortium name="WormBaseParasite"/>
        </authorList>
    </citation>
    <scope>IDENTIFICATION</scope>
</reference>
<accession>A0A3P8D8I7</accession>
<evidence type="ECO:0000313" key="3">
    <source>
        <dbReference type="Proteomes" id="UP000050761"/>
    </source>
</evidence>
<proteinExistence type="predicted"/>
<reference evidence="2 3" key="1">
    <citation type="submission" date="2018-11" db="EMBL/GenBank/DDBJ databases">
        <authorList>
            <consortium name="Pathogen Informatics"/>
        </authorList>
    </citation>
    <scope>NUCLEOTIDE SEQUENCE [LARGE SCALE GENOMIC DNA]</scope>
</reference>
<dbReference type="EMBL" id="UZAH01027544">
    <property type="protein sequence ID" value="VDO92615.1"/>
    <property type="molecule type" value="Genomic_DNA"/>
</dbReference>
<gene>
    <name evidence="2" type="ORF">HPBE_LOCUS12550</name>
</gene>
<feature type="compositionally biased region" description="Polar residues" evidence="1">
    <location>
        <begin position="57"/>
        <end position="67"/>
    </location>
</feature>
<dbReference type="WBParaSite" id="HPBE_0001254901-mRNA-1">
    <property type="protein sequence ID" value="HPBE_0001254901-mRNA-1"/>
    <property type="gene ID" value="HPBE_0001254901"/>
</dbReference>
<evidence type="ECO:0000313" key="4">
    <source>
        <dbReference type="WBParaSite" id="HPBE_0001254901-mRNA-1"/>
    </source>
</evidence>